<name>A0A2P2GFY2_STREW</name>
<evidence type="ECO:0000313" key="2">
    <source>
        <dbReference type="EMBL" id="KKZ70420.1"/>
    </source>
</evidence>
<accession>A0A2P2GFY2</accession>
<evidence type="ECO:0000313" key="3">
    <source>
        <dbReference type="Proteomes" id="UP000265325"/>
    </source>
</evidence>
<proteinExistence type="predicted"/>
<dbReference type="AlphaFoldDB" id="A0A2P2GFY2"/>
<feature type="compositionally biased region" description="Basic and acidic residues" evidence="1">
    <location>
        <begin position="1"/>
        <end position="11"/>
    </location>
</feature>
<gene>
    <name evidence="2" type="ORF">VO63_28965</name>
</gene>
<comment type="caution">
    <text evidence="2">The sequence shown here is derived from an EMBL/GenBank/DDBJ whole genome shotgun (WGS) entry which is preliminary data.</text>
</comment>
<organism evidence="2 3">
    <name type="scientific">Streptomyces showdoensis</name>
    <dbReference type="NCBI Taxonomy" id="68268"/>
    <lineage>
        <taxon>Bacteria</taxon>
        <taxon>Bacillati</taxon>
        <taxon>Actinomycetota</taxon>
        <taxon>Actinomycetes</taxon>
        <taxon>Kitasatosporales</taxon>
        <taxon>Streptomycetaceae</taxon>
        <taxon>Streptomyces</taxon>
    </lineage>
</organism>
<sequence length="205" mass="21444">MTNDHLAEPSRADVPASSSDAEEDGFVPVARASAEHGGLLEPPPDPEEAAVLAEEAEYEQRVLAGAAAAGRRAAAWMRGLPLPPGDWVRGPLAEAVEEVMTTLDPTGADRDVRGCGQDHAREVLDGLLRYLADAAPILSPRERTGLLAVVSCVRGVPRLLADDPHGVLHRGRLAAVCSLIDSAIARPPSAGPVPGRRTGGRTRPS</sequence>
<evidence type="ECO:0000256" key="1">
    <source>
        <dbReference type="SAM" id="MobiDB-lite"/>
    </source>
</evidence>
<keyword evidence="3" id="KW-1185">Reference proteome</keyword>
<feature type="region of interest" description="Disordered" evidence="1">
    <location>
        <begin position="1"/>
        <end position="48"/>
    </location>
</feature>
<dbReference type="Proteomes" id="UP000265325">
    <property type="component" value="Unassembled WGS sequence"/>
</dbReference>
<dbReference type="EMBL" id="LAQS01000059">
    <property type="protein sequence ID" value="KKZ70420.1"/>
    <property type="molecule type" value="Genomic_DNA"/>
</dbReference>
<protein>
    <submittedName>
        <fullName evidence="2">Uncharacterized protein</fullName>
    </submittedName>
</protein>
<dbReference type="OrthoDB" id="9859541at2"/>
<dbReference type="RefSeq" id="WP_046911007.1">
    <property type="nucleotide sequence ID" value="NZ_BAAAXG010000024.1"/>
</dbReference>
<reference evidence="2 3" key="1">
    <citation type="submission" date="2015-05" db="EMBL/GenBank/DDBJ databases">
        <title>Draft Genome assembly of Streptomyces showdoensis.</title>
        <authorList>
            <person name="Thapa K.K."/>
            <person name="Metsa-Ketela M."/>
        </authorList>
    </citation>
    <scope>NUCLEOTIDE SEQUENCE [LARGE SCALE GENOMIC DNA]</scope>
    <source>
        <strain evidence="2 3">ATCC 15227</strain>
    </source>
</reference>